<evidence type="ECO:0000313" key="3">
    <source>
        <dbReference type="EMBL" id="KAJ5365260.1"/>
    </source>
</evidence>
<evidence type="ECO:0000313" key="4">
    <source>
        <dbReference type="Proteomes" id="UP001147752"/>
    </source>
</evidence>
<reference evidence="3" key="1">
    <citation type="submission" date="2022-12" db="EMBL/GenBank/DDBJ databases">
        <authorList>
            <person name="Petersen C."/>
        </authorList>
    </citation>
    <scope>NUCLEOTIDE SEQUENCE</scope>
    <source>
        <strain evidence="3">IBT 3081</strain>
    </source>
</reference>
<evidence type="ECO:0000256" key="1">
    <source>
        <dbReference type="ARBA" id="ARBA00022737"/>
    </source>
</evidence>
<dbReference type="AlphaFoldDB" id="A0A9W9V3L3"/>
<dbReference type="Gene3D" id="1.25.40.20">
    <property type="entry name" value="Ankyrin repeat-containing domain"/>
    <property type="match status" value="1"/>
</dbReference>
<comment type="caution">
    <text evidence="3">The sequence shown here is derived from an EMBL/GenBank/DDBJ whole genome shotgun (WGS) entry which is preliminary data.</text>
</comment>
<dbReference type="InterPro" id="IPR002110">
    <property type="entry name" value="Ankyrin_rpt"/>
</dbReference>
<keyword evidence="4" id="KW-1185">Reference proteome</keyword>
<dbReference type="SUPFAM" id="SSF48403">
    <property type="entry name" value="Ankyrin repeat"/>
    <property type="match status" value="1"/>
</dbReference>
<gene>
    <name evidence="3" type="ORF">N7517_008146</name>
</gene>
<dbReference type="PANTHER" id="PTHR24198:SF165">
    <property type="entry name" value="ANKYRIN REPEAT-CONTAINING PROTEIN-RELATED"/>
    <property type="match status" value="1"/>
</dbReference>
<dbReference type="PANTHER" id="PTHR24198">
    <property type="entry name" value="ANKYRIN REPEAT AND PROTEIN KINASE DOMAIN-CONTAINING PROTEIN"/>
    <property type="match status" value="1"/>
</dbReference>
<dbReference type="Pfam" id="PF12796">
    <property type="entry name" value="Ank_2"/>
    <property type="match status" value="1"/>
</dbReference>
<protein>
    <submittedName>
        <fullName evidence="3">Uncharacterized protein</fullName>
    </submittedName>
</protein>
<dbReference type="EMBL" id="JAPZBT010000003">
    <property type="protein sequence ID" value="KAJ5365260.1"/>
    <property type="molecule type" value="Genomic_DNA"/>
</dbReference>
<dbReference type="RefSeq" id="XP_056576727.1">
    <property type="nucleotide sequence ID" value="XM_056725876.1"/>
</dbReference>
<organism evidence="3 4">
    <name type="scientific">Penicillium concentricum</name>
    <dbReference type="NCBI Taxonomy" id="293559"/>
    <lineage>
        <taxon>Eukaryota</taxon>
        <taxon>Fungi</taxon>
        <taxon>Dikarya</taxon>
        <taxon>Ascomycota</taxon>
        <taxon>Pezizomycotina</taxon>
        <taxon>Eurotiomycetes</taxon>
        <taxon>Eurotiomycetidae</taxon>
        <taxon>Eurotiales</taxon>
        <taxon>Aspergillaceae</taxon>
        <taxon>Penicillium</taxon>
    </lineage>
</organism>
<evidence type="ECO:0000256" key="2">
    <source>
        <dbReference type="ARBA" id="ARBA00023043"/>
    </source>
</evidence>
<dbReference type="OrthoDB" id="5596414at2759"/>
<dbReference type="SMART" id="SM00248">
    <property type="entry name" value="ANK"/>
    <property type="match status" value="2"/>
</dbReference>
<dbReference type="InterPro" id="IPR036770">
    <property type="entry name" value="Ankyrin_rpt-contain_sf"/>
</dbReference>
<dbReference type="GeneID" id="81465059"/>
<accession>A0A9W9V3L3</accession>
<reference evidence="3" key="2">
    <citation type="journal article" date="2023" name="IMA Fungus">
        <title>Comparative genomic study of the Penicillium genus elucidates a diverse pangenome and 15 lateral gene transfer events.</title>
        <authorList>
            <person name="Petersen C."/>
            <person name="Sorensen T."/>
            <person name="Nielsen M.R."/>
            <person name="Sondergaard T.E."/>
            <person name="Sorensen J.L."/>
            <person name="Fitzpatrick D.A."/>
            <person name="Frisvad J.C."/>
            <person name="Nielsen K.L."/>
        </authorList>
    </citation>
    <scope>NUCLEOTIDE SEQUENCE</scope>
    <source>
        <strain evidence="3">IBT 3081</strain>
    </source>
</reference>
<keyword evidence="1" id="KW-0677">Repeat</keyword>
<dbReference type="Proteomes" id="UP001147752">
    <property type="component" value="Unassembled WGS sequence"/>
</dbReference>
<name>A0A9W9V3L3_9EURO</name>
<proteinExistence type="predicted"/>
<keyword evidence="2" id="KW-0040">ANK repeat</keyword>
<sequence length="180" mass="20234">MVPQAKETLACCESCSAAEETLMQWTAKEEQPCILQRVMGTERGDVNAVKVLVEQGGRLKINQLNSIDEESALCVAVRNQSLNIPDILLQHPDINLNLTNRWGDTALGLAVKGGDVKIVKRLLQDSKRVSNLKVPALLARSRNSHAVKKLIEDEIERKRRDSCYPSQDQLFTRHVRFAYI</sequence>